<evidence type="ECO:0000256" key="3">
    <source>
        <dbReference type="ARBA" id="ARBA00023125"/>
    </source>
</evidence>
<dbReference type="CDD" id="cd05466">
    <property type="entry name" value="PBP2_LTTR_substrate"/>
    <property type="match status" value="1"/>
</dbReference>
<dbReference type="InterPro" id="IPR036390">
    <property type="entry name" value="WH_DNA-bd_sf"/>
</dbReference>
<dbReference type="PRINTS" id="PR00039">
    <property type="entry name" value="HTHLYSR"/>
</dbReference>
<evidence type="ECO:0000256" key="2">
    <source>
        <dbReference type="ARBA" id="ARBA00023015"/>
    </source>
</evidence>
<dbReference type="EMBL" id="PRKQ01000015">
    <property type="protein sequence ID" value="PPB02056.1"/>
    <property type="molecule type" value="Genomic_DNA"/>
</dbReference>
<evidence type="ECO:0000256" key="4">
    <source>
        <dbReference type="ARBA" id="ARBA00023163"/>
    </source>
</evidence>
<keyword evidence="4" id="KW-0804">Transcription</keyword>
<dbReference type="Gene3D" id="3.40.190.290">
    <property type="match status" value="1"/>
</dbReference>
<dbReference type="InterPro" id="IPR000847">
    <property type="entry name" value="LysR_HTH_N"/>
</dbReference>
<dbReference type="GO" id="GO:0003700">
    <property type="term" value="F:DNA-binding transcription factor activity"/>
    <property type="evidence" value="ECO:0007669"/>
    <property type="project" value="InterPro"/>
</dbReference>
<dbReference type="GO" id="GO:0005829">
    <property type="term" value="C:cytosol"/>
    <property type="evidence" value="ECO:0007669"/>
    <property type="project" value="TreeGrafter"/>
</dbReference>
<keyword evidence="2" id="KW-0805">Transcription regulation</keyword>
<dbReference type="Pfam" id="PF00126">
    <property type="entry name" value="HTH_1"/>
    <property type="match status" value="1"/>
</dbReference>
<comment type="similarity">
    <text evidence="1">Belongs to the LysR transcriptional regulatory family.</text>
</comment>
<dbReference type="PANTHER" id="PTHR30419">
    <property type="entry name" value="HTH-TYPE TRANSCRIPTIONAL REGULATOR YBHD"/>
    <property type="match status" value="1"/>
</dbReference>
<dbReference type="InterPro" id="IPR050950">
    <property type="entry name" value="HTH-type_LysR_regulators"/>
</dbReference>
<evidence type="ECO:0000313" key="7">
    <source>
        <dbReference type="Proteomes" id="UP000239759"/>
    </source>
</evidence>
<dbReference type="Proteomes" id="UP000239759">
    <property type="component" value="Unassembled WGS sequence"/>
</dbReference>
<evidence type="ECO:0000313" key="6">
    <source>
        <dbReference type="EMBL" id="PPB02056.1"/>
    </source>
</evidence>
<dbReference type="InterPro" id="IPR005119">
    <property type="entry name" value="LysR_subst-bd"/>
</dbReference>
<dbReference type="AlphaFoldDB" id="A0AAP8QDV4"/>
<reference evidence="6 7" key="1">
    <citation type="submission" date="2018-02" db="EMBL/GenBank/DDBJ databases">
        <title>Comparative analysis of genomes of three Brevibacillus laterosporus strains producers of potent antimicrobials isolated from silage.</title>
        <authorList>
            <person name="Kojic M."/>
            <person name="Miljkovic M."/>
            <person name="Studholme D."/>
            <person name="Filipic B."/>
        </authorList>
    </citation>
    <scope>NUCLEOTIDE SEQUENCE [LARGE SCALE GENOMIC DNA]</scope>
    <source>
        <strain evidence="6 7">BGSP11</strain>
    </source>
</reference>
<dbReference type="InterPro" id="IPR036388">
    <property type="entry name" value="WH-like_DNA-bd_sf"/>
</dbReference>
<dbReference type="Gene3D" id="1.10.10.10">
    <property type="entry name" value="Winged helix-like DNA-binding domain superfamily/Winged helix DNA-binding domain"/>
    <property type="match status" value="1"/>
</dbReference>
<dbReference type="FunFam" id="1.10.10.10:FF:000001">
    <property type="entry name" value="LysR family transcriptional regulator"/>
    <property type="match status" value="1"/>
</dbReference>
<accession>A0AAP8QDV4</accession>
<dbReference type="PROSITE" id="PS50931">
    <property type="entry name" value="HTH_LYSR"/>
    <property type="match status" value="1"/>
</dbReference>
<dbReference type="Pfam" id="PF03466">
    <property type="entry name" value="LysR_substrate"/>
    <property type="match status" value="1"/>
</dbReference>
<dbReference type="GO" id="GO:0003677">
    <property type="term" value="F:DNA binding"/>
    <property type="evidence" value="ECO:0007669"/>
    <property type="project" value="UniProtKB-KW"/>
</dbReference>
<feature type="domain" description="HTH lysR-type" evidence="5">
    <location>
        <begin position="20"/>
        <end position="78"/>
    </location>
</feature>
<keyword evidence="3" id="KW-0238">DNA-binding</keyword>
<organism evidence="6 7">
    <name type="scientific">Brevibacillus laterosporus</name>
    <name type="common">Bacillus laterosporus</name>
    <dbReference type="NCBI Taxonomy" id="1465"/>
    <lineage>
        <taxon>Bacteria</taxon>
        <taxon>Bacillati</taxon>
        <taxon>Bacillota</taxon>
        <taxon>Bacilli</taxon>
        <taxon>Bacillales</taxon>
        <taxon>Paenibacillaceae</taxon>
        <taxon>Brevibacillus</taxon>
    </lineage>
</organism>
<evidence type="ECO:0000259" key="5">
    <source>
        <dbReference type="PROSITE" id="PS50931"/>
    </source>
</evidence>
<dbReference type="SUPFAM" id="SSF53850">
    <property type="entry name" value="Periplasmic binding protein-like II"/>
    <property type="match status" value="1"/>
</dbReference>
<protein>
    <submittedName>
        <fullName evidence="6">LysR family transcriptional regulator</fullName>
    </submittedName>
</protein>
<dbReference type="PANTHER" id="PTHR30419:SF24">
    <property type="entry name" value="HTH-TYPE TRANSCRIPTIONAL REGULATOR CZCR"/>
    <property type="match status" value="1"/>
</dbReference>
<name>A0AAP8QDV4_BRELA</name>
<evidence type="ECO:0000256" key="1">
    <source>
        <dbReference type="ARBA" id="ARBA00009437"/>
    </source>
</evidence>
<comment type="caution">
    <text evidence="6">The sequence shown here is derived from an EMBL/GenBank/DDBJ whole genome shotgun (WGS) entry which is preliminary data.</text>
</comment>
<dbReference type="SUPFAM" id="SSF46785">
    <property type="entry name" value="Winged helix' DNA-binding domain"/>
    <property type="match status" value="1"/>
</dbReference>
<proteinExistence type="inferred from homology"/>
<gene>
    <name evidence="6" type="ORF">C4A77_13550</name>
</gene>
<sequence length="310" mass="35229">MIFHINKMNVFYRGHTIFVMTHAQMELFVKIADTGSFTKAGLELNMTQPAVSRAISTLESELDVTLLIRDRRNGIMLTDVGKRILVLFRDILQSFEKVHQEIASEKGLEIGTIRVGAFPVASAHFLPKMIKVMTEKYPHLEFVIYEGTIDEIKEWLETRVVDIGLIIPPDDEFETIPLFRERMYAVIRDDHPLQNRSVISVKDLGSESLISCKSGYEPPIVDLFNRARVDLNIRFVVKNVNTALSMVQEGLGIAVLSQLSLWALPPNVLKRELEPEAFRDIRLAVPSLKESSIAVQMFIHTARKLFSGEH</sequence>